<reference evidence="1 2" key="1">
    <citation type="submission" date="2019-12" db="EMBL/GenBank/DDBJ databases">
        <authorList>
            <person name="Li M."/>
        </authorList>
    </citation>
    <scope>NUCLEOTIDE SEQUENCE [LARGE SCALE GENOMIC DNA]</scope>
    <source>
        <strain evidence="1 2">GBMRC 2024</strain>
    </source>
</reference>
<evidence type="ECO:0000313" key="2">
    <source>
        <dbReference type="Proteomes" id="UP000477911"/>
    </source>
</evidence>
<dbReference type="AlphaFoldDB" id="A0A6L7GD21"/>
<name>A0A6L7GD21_9RHOB</name>
<organism evidence="1 2">
    <name type="scientific">Pseudooceanicola albus</name>
    <dbReference type="NCBI Taxonomy" id="2692189"/>
    <lineage>
        <taxon>Bacteria</taxon>
        <taxon>Pseudomonadati</taxon>
        <taxon>Pseudomonadota</taxon>
        <taxon>Alphaproteobacteria</taxon>
        <taxon>Rhodobacterales</taxon>
        <taxon>Paracoccaceae</taxon>
        <taxon>Pseudooceanicola</taxon>
    </lineage>
</organism>
<dbReference type="Proteomes" id="UP000477911">
    <property type="component" value="Unassembled WGS sequence"/>
</dbReference>
<gene>
    <name evidence="1" type="ORF">GR170_25260</name>
</gene>
<sequence length="78" mass="9087">MQMEALAQRRREERQRLIEQAWLTAMLGRADKIVPLHELLAEAHPRDPAEVAAEQRARLRALSATLQKRSWSQWLDTS</sequence>
<dbReference type="EMBL" id="WUMU01000048">
    <property type="protein sequence ID" value="MXN21140.1"/>
    <property type="molecule type" value="Genomic_DNA"/>
</dbReference>
<keyword evidence="2" id="KW-1185">Reference proteome</keyword>
<accession>A0A6L7GD21</accession>
<proteinExistence type="predicted"/>
<protein>
    <submittedName>
        <fullName evidence="1">Uncharacterized protein</fullName>
    </submittedName>
</protein>
<evidence type="ECO:0000313" key="1">
    <source>
        <dbReference type="EMBL" id="MXN21140.1"/>
    </source>
</evidence>
<comment type="caution">
    <text evidence="1">The sequence shown here is derived from an EMBL/GenBank/DDBJ whole genome shotgun (WGS) entry which is preliminary data.</text>
</comment>